<proteinExistence type="predicted"/>
<dbReference type="KEGG" id="dpx:DAPPUDRAFT_330432"/>
<reference evidence="2 3" key="1">
    <citation type="journal article" date="2011" name="Science">
        <title>The ecoresponsive genome of Daphnia pulex.</title>
        <authorList>
            <person name="Colbourne J.K."/>
            <person name="Pfrender M.E."/>
            <person name="Gilbert D."/>
            <person name="Thomas W.K."/>
            <person name="Tucker A."/>
            <person name="Oakley T.H."/>
            <person name="Tokishita S."/>
            <person name="Aerts A."/>
            <person name="Arnold G.J."/>
            <person name="Basu M.K."/>
            <person name="Bauer D.J."/>
            <person name="Caceres C.E."/>
            <person name="Carmel L."/>
            <person name="Casola C."/>
            <person name="Choi J.H."/>
            <person name="Detter J.C."/>
            <person name="Dong Q."/>
            <person name="Dusheyko S."/>
            <person name="Eads B.D."/>
            <person name="Frohlich T."/>
            <person name="Geiler-Samerotte K.A."/>
            <person name="Gerlach D."/>
            <person name="Hatcher P."/>
            <person name="Jogdeo S."/>
            <person name="Krijgsveld J."/>
            <person name="Kriventseva E.V."/>
            <person name="Kultz D."/>
            <person name="Laforsch C."/>
            <person name="Lindquist E."/>
            <person name="Lopez J."/>
            <person name="Manak J.R."/>
            <person name="Muller J."/>
            <person name="Pangilinan J."/>
            <person name="Patwardhan R.P."/>
            <person name="Pitluck S."/>
            <person name="Pritham E.J."/>
            <person name="Rechtsteiner A."/>
            <person name="Rho M."/>
            <person name="Rogozin I.B."/>
            <person name="Sakarya O."/>
            <person name="Salamov A."/>
            <person name="Schaack S."/>
            <person name="Shapiro H."/>
            <person name="Shiga Y."/>
            <person name="Skalitzky C."/>
            <person name="Smith Z."/>
            <person name="Souvorov A."/>
            <person name="Sung W."/>
            <person name="Tang Z."/>
            <person name="Tsuchiya D."/>
            <person name="Tu H."/>
            <person name="Vos H."/>
            <person name="Wang M."/>
            <person name="Wolf Y.I."/>
            <person name="Yamagata H."/>
            <person name="Yamada T."/>
            <person name="Ye Y."/>
            <person name="Shaw J.R."/>
            <person name="Andrews J."/>
            <person name="Crease T.J."/>
            <person name="Tang H."/>
            <person name="Lucas S.M."/>
            <person name="Robertson H.M."/>
            <person name="Bork P."/>
            <person name="Koonin E.V."/>
            <person name="Zdobnov E.M."/>
            <person name="Grigoriev I.V."/>
            <person name="Lynch M."/>
            <person name="Boore J.L."/>
        </authorList>
    </citation>
    <scope>NUCLEOTIDE SEQUENCE [LARGE SCALE GENOMIC DNA]</scope>
</reference>
<feature type="compositionally biased region" description="Basic and acidic residues" evidence="1">
    <location>
        <begin position="15"/>
        <end position="46"/>
    </location>
</feature>
<name>E9HJK1_DAPPU</name>
<accession>E9HJK1</accession>
<dbReference type="Proteomes" id="UP000000305">
    <property type="component" value="Unassembled WGS sequence"/>
</dbReference>
<evidence type="ECO:0000256" key="1">
    <source>
        <dbReference type="SAM" id="MobiDB-lite"/>
    </source>
</evidence>
<dbReference type="HOGENOM" id="CLU_2851920_0_0_1"/>
<gene>
    <name evidence="2" type="ORF">DAPPUDRAFT_330432</name>
</gene>
<sequence>MSDDSDNQTIEDSEKDISERGVTRNLAKDCDRSKERDELDRSKEDSFLNQPTKRANVIVKSTKED</sequence>
<feature type="compositionally biased region" description="Acidic residues" evidence="1">
    <location>
        <begin position="1"/>
        <end position="14"/>
    </location>
</feature>
<dbReference type="EMBL" id="GL732662">
    <property type="protein sequence ID" value="EFX68108.1"/>
    <property type="molecule type" value="Genomic_DNA"/>
</dbReference>
<evidence type="ECO:0000313" key="3">
    <source>
        <dbReference type="Proteomes" id="UP000000305"/>
    </source>
</evidence>
<feature type="region of interest" description="Disordered" evidence="1">
    <location>
        <begin position="1"/>
        <end position="65"/>
    </location>
</feature>
<dbReference type="AlphaFoldDB" id="E9HJK1"/>
<organism evidence="2 3">
    <name type="scientific">Daphnia pulex</name>
    <name type="common">Water flea</name>
    <dbReference type="NCBI Taxonomy" id="6669"/>
    <lineage>
        <taxon>Eukaryota</taxon>
        <taxon>Metazoa</taxon>
        <taxon>Ecdysozoa</taxon>
        <taxon>Arthropoda</taxon>
        <taxon>Crustacea</taxon>
        <taxon>Branchiopoda</taxon>
        <taxon>Diplostraca</taxon>
        <taxon>Cladocera</taxon>
        <taxon>Anomopoda</taxon>
        <taxon>Daphniidae</taxon>
        <taxon>Daphnia</taxon>
    </lineage>
</organism>
<protein>
    <submittedName>
        <fullName evidence="2">Uncharacterized protein</fullName>
    </submittedName>
</protein>
<dbReference type="InParanoid" id="E9HJK1"/>
<evidence type="ECO:0000313" key="2">
    <source>
        <dbReference type="EMBL" id="EFX68108.1"/>
    </source>
</evidence>
<keyword evidence="3" id="KW-1185">Reference proteome</keyword>